<sequence length="30" mass="3444">MGSTALRLHLVARRYVDLRRVASALCMREV</sequence>
<protein>
    <submittedName>
        <fullName evidence="1">Leader peptide</fullName>
    </submittedName>
</protein>
<dbReference type="EMBL" id="JBHTCJ010000005">
    <property type="protein sequence ID" value="MFC7342167.1"/>
    <property type="molecule type" value="Genomic_DNA"/>
</dbReference>
<keyword evidence="2" id="KW-1185">Reference proteome</keyword>
<reference evidence="2" key="1">
    <citation type="journal article" date="2019" name="Int. J. Syst. Evol. Microbiol.">
        <title>The Global Catalogue of Microorganisms (GCM) 10K type strain sequencing project: providing services to taxonomists for standard genome sequencing and annotation.</title>
        <authorList>
            <consortium name="The Broad Institute Genomics Platform"/>
            <consortium name="The Broad Institute Genome Sequencing Center for Infectious Disease"/>
            <person name="Wu L."/>
            <person name="Ma J."/>
        </authorList>
    </citation>
    <scope>NUCLEOTIDE SEQUENCE [LARGE SCALE GENOMIC DNA]</scope>
    <source>
        <strain evidence="2">WLHS5</strain>
    </source>
</reference>
<name>A0ABW2LLY7_9PSEU</name>
<dbReference type="Proteomes" id="UP001596504">
    <property type="component" value="Unassembled WGS sequence"/>
</dbReference>
<comment type="caution">
    <text evidence="1">The sequence shown here is derived from an EMBL/GenBank/DDBJ whole genome shotgun (WGS) entry which is preliminary data.</text>
</comment>
<organism evidence="1 2">
    <name type="scientific">Saccharopolyspora griseoalba</name>
    <dbReference type="NCBI Taxonomy" id="1431848"/>
    <lineage>
        <taxon>Bacteria</taxon>
        <taxon>Bacillati</taxon>
        <taxon>Actinomycetota</taxon>
        <taxon>Actinomycetes</taxon>
        <taxon>Pseudonocardiales</taxon>
        <taxon>Pseudonocardiaceae</taxon>
        <taxon>Saccharopolyspora</taxon>
    </lineage>
</organism>
<evidence type="ECO:0000313" key="1">
    <source>
        <dbReference type="EMBL" id="MFC7342167.1"/>
    </source>
</evidence>
<dbReference type="InterPro" id="IPR049979">
    <property type="entry name" value="Cys_resp_CS_actino"/>
</dbReference>
<dbReference type="RefSeq" id="WP_380667774.1">
    <property type="nucleotide sequence ID" value="NZ_JBHTCJ010000005.1"/>
</dbReference>
<accession>A0ABW2LLY7</accession>
<dbReference type="NCBIfam" id="NF042934">
    <property type="entry name" value="cis_reg_atten"/>
    <property type="match status" value="1"/>
</dbReference>
<evidence type="ECO:0000313" key="2">
    <source>
        <dbReference type="Proteomes" id="UP001596504"/>
    </source>
</evidence>
<proteinExistence type="predicted"/>
<gene>
    <name evidence="1" type="ORF">ACFQRI_12180</name>
</gene>